<dbReference type="EMBL" id="JAKRCV010000034">
    <property type="protein sequence ID" value="MCG7322420.1"/>
    <property type="molecule type" value="Genomic_DNA"/>
</dbReference>
<dbReference type="Pfam" id="PF23562">
    <property type="entry name" value="AMP-binding_C_3"/>
    <property type="match status" value="1"/>
</dbReference>
<keyword evidence="5" id="KW-0436">Ligase</keyword>
<dbReference type="InterPro" id="IPR020459">
    <property type="entry name" value="AMP-binding"/>
</dbReference>
<dbReference type="RefSeq" id="WP_239264670.1">
    <property type="nucleotide sequence ID" value="NZ_JAKRCV010000034.1"/>
</dbReference>
<dbReference type="GO" id="GO:0016874">
    <property type="term" value="F:ligase activity"/>
    <property type="evidence" value="ECO:0007669"/>
    <property type="project" value="UniProtKB-KW"/>
</dbReference>
<dbReference type="Pfam" id="PF00501">
    <property type="entry name" value="AMP-binding"/>
    <property type="match status" value="1"/>
</dbReference>
<evidence type="ECO:0000256" key="3">
    <source>
        <dbReference type="ARBA" id="ARBA00024484"/>
    </source>
</evidence>
<comment type="caution">
    <text evidence="5">The sequence shown here is derived from an EMBL/GenBank/DDBJ whole genome shotgun (WGS) entry which is preliminary data.</text>
</comment>
<evidence type="ECO:0000313" key="6">
    <source>
        <dbReference type="Proteomes" id="UP001521931"/>
    </source>
</evidence>
<dbReference type="CDD" id="cd05907">
    <property type="entry name" value="VL_LC_FACS_like"/>
    <property type="match status" value="1"/>
</dbReference>
<proteinExistence type="predicted"/>
<keyword evidence="2" id="KW-0067">ATP-binding</keyword>
<dbReference type="PANTHER" id="PTHR43272:SF33">
    <property type="entry name" value="AMP-BINDING DOMAIN-CONTAINING PROTEIN-RELATED"/>
    <property type="match status" value="1"/>
</dbReference>
<keyword evidence="6" id="KW-1185">Reference proteome</keyword>
<dbReference type="PRINTS" id="PR00154">
    <property type="entry name" value="AMPBINDING"/>
</dbReference>
<keyword evidence="1" id="KW-0547">Nucleotide-binding</keyword>
<name>A0ABS9Q3G8_9MICO</name>
<reference evidence="5 6" key="1">
    <citation type="submission" date="2022-02" db="EMBL/GenBank/DDBJ databases">
        <title>Uncovering new skin microbiome diversity through culturing and metagenomics.</title>
        <authorList>
            <person name="Conlan S."/>
            <person name="Deming C."/>
            <person name="Nisc Comparative Sequencing Program N."/>
            <person name="Segre J.A."/>
        </authorList>
    </citation>
    <scope>NUCLEOTIDE SEQUENCE [LARGE SCALE GENOMIC DNA]</scope>
    <source>
        <strain evidence="5 6">ACRQZ</strain>
    </source>
</reference>
<sequence length="599" mass="65112">MPVPRSDTAGAAAPVVPSPRFSEDHLARLYARVVREHGDRPAMRVLGERGFTWSYAEVGRRVEAVARALVSHGVQPGDRVAILAPNCPEWSVVDLGALAAGAVPVPVYPTSTADQVGYVLEHSGAAAAFVGDADLLDRVTSTPAGAGLRLIVAFDDAPGAEPWTRVLRHGDDDDDDDALAAEVARRTEAGRGEDLATIIYTSGTTGRPKGVALSHATMLHQLHAVDAFFDFGPDDSSLAFLPLSHALERAWTYFVLSHGALNTYVRDPKTVADQLREARPSALVAVPKLYETVYSVAHAMADKSPVRRRIFDWAFRVGHRVGELRLAGRPVPAHLRARLRVADRLVLHNVRDAIGGEKSVLAVGGAPLRAEVEEFFWAAGVLVCEGYGMTETGPLMTFNCPAAVRFGTVGRVILGGELRRGAEGELFYRGPNLMAGYWRDEEATREVLVDGWLRTGDVGEIDDDGFVRITDRLKDLIVTQQGKNIAPAPIEARIAEDPGVEHAVVIGDRRVCLVALVQPTADAGGDVLEDVRRHLETVNADLPHQEQVRGVELLDEPLTMDAGLLTPTLKVRRRAVEERFADQLDRMYDEIRRARSAGR</sequence>
<dbReference type="InterPro" id="IPR045851">
    <property type="entry name" value="AMP-bd_C_sf"/>
</dbReference>
<dbReference type="Proteomes" id="UP001521931">
    <property type="component" value="Unassembled WGS sequence"/>
</dbReference>
<organism evidence="5 6">
    <name type="scientific">Arsenicicoccus bolidensis</name>
    <dbReference type="NCBI Taxonomy" id="229480"/>
    <lineage>
        <taxon>Bacteria</taxon>
        <taxon>Bacillati</taxon>
        <taxon>Actinomycetota</taxon>
        <taxon>Actinomycetes</taxon>
        <taxon>Micrococcales</taxon>
        <taxon>Intrasporangiaceae</taxon>
        <taxon>Arsenicicoccus</taxon>
    </lineage>
</organism>
<evidence type="ECO:0000259" key="4">
    <source>
        <dbReference type="Pfam" id="PF00501"/>
    </source>
</evidence>
<dbReference type="InterPro" id="IPR020845">
    <property type="entry name" value="AMP-binding_CS"/>
</dbReference>
<evidence type="ECO:0000256" key="1">
    <source>
        <dbReference type="ARBA" id="ARBA00022741"/>
    </source>
</evidence>
<evidence type="ECO:0000256" key="2">
    <source>
        <dbReference type="ARBA" id="ARBA00022840"/>
    </source>
</evidence>
<dbReference type="PANTHER" id="PTHR43272">
    <property type="entry name" value="LONG-CHAIN-FATTY-ACID--COA LIGASE"/>
    <property type="match status" value="1"/>
</dbReference>
<protein>
    <submittedName>
        <fullName evidence="5">Long-chain fatty acid--CoA ligase</fullName>
    </submittedName>
</protein>
<dbReference type="Gene3D" id="3.40.50.12780">
    <property type="entry name" value="N-terminal domain of ligase-like"/>
    <property type="match status" value="1"/>
</dbReference>
<dbReference type="SUPFAM" id="SSF56801">
    <property type="entry name" value="Acetyl-CoA synthetase-like"/>
    <property type="match status" value="1"/>
</dbReference>
<dbReference type="PROSITE" id="PS00455">
    <property type="entry name" value="AMP_BINDING"/>
    <property type="match status" value="1"/>
</dbReference>
<accession>A0ABS9Q3G8</accession>
<comment type="catalytic activity">
    <reaction evidence="3">
        <text>a long-chain fatty acid + ATP + CoA = a long-chain fatty acyl-CoA + AMP + diphosphate</text>
        <dbReference type="Rhea" id="RHEA:15421"/>
        <dbReference type="ChEBI" id="CHEBI:30616"/>
        <dbReference type="ChEBI" id="CHEBI:33019"/>
        <dbReference type="ChEBI" id="CHEBI:57287"/>
        <dbReference type="ChEBI" id="CHEBI:57560"/>
        <dbReference type="ChEBI" id="CHEBI:83139"/>
        <dbReference type="ChEBI" id="CHEBI:456215"/>
        <dbReference type="EC" id="6.2.1.3"/>
    </reaction>
    <physiologicalReaction direction="left-to-right" evidence="3">
        <dbReference type="Rhea" id="RHEA:15422"/>
    </physiologicalReaction>
</comment>
<evidence type="ECO:0000313" key="5">
    <source>
        <dbReference type="EMBL" id="MCG7322420.1"/>
    </source>
</evidence>
<gene>
    <name evidence="5" type="ORF">MHL29_11080</name>
</gene>
<dbReference type="InterPro" id="IPR042099">
    <property type="entry name" value="ANL_N_sf"/>
</dbReference>
<feature type="domain" description="AMP-dependent synthetase/ligase" evidence="4">
    <location>
        <begin position="32"/>
        <end position="438"/>
    </location>
</feature>
<dbReference type="InterPro" id="IPR000873">
    <property type="entry name" value="AMP-dep_synth/lig_dom"/>
</dbReference>
<dbReference type="Gene3D" id="3.30.300.30">
    <property type="match status" value="1"/>
</dbReference>